<keyword evidence="2" id="KW-1185">Reference proteome</keyword>
<accession>A0ACB9VPU6</accession>
<protein>
    <submittedName>
        <fullName evidence="1">Uncharacterized protein</fullName>
    </submittedName>
</protein>
<dbReference type="Proteomes" id="UP001057452">
    <property type="component" value="Chromosome 24"/>
</dbReference>
<reference evidence="1" key="1">
    <citation type="submission" date="2022-05" db="EMBL/GenBank/DDBJ databases">
        <title>Chromosome-level genome of Chaenocephalus aceratus.</title>
        <authorList>
            <person name="Park H."/>
        </authorList>
    </citation>
    <scope>NUCLEOTIDE SEQUENCE</scope>
    <source>
        <strain evidence="1">KU_202001</strain>
    </source>
</reference>
<evidence type="ECO:0000313" key="1">
    <source>
        <dbReference type="EMBL" id="KAI4801934.1"/>
    </source>
</evidence>
<evidence type="ECO:0000313" key="2">
    <source>
        <dbReference type="Proteomes" id="UP001057452"/>
    </source>
</evidence>
<comment type="caution">
    <text evidence="1">The sequence shown here is derived from an EMBL/GenBank/DDBJ whole genome shotgun (WGS) entry which is preliminary data.</text>
</comment>
<dbReference type="EMBL" id="CM043808">
    <property type="protein sequence ID" value="KAI4801934.1"/>
    <property type="molecule type" value="Genomic_DNA"/>
</dbReference>
<proteinExistence type="predicted"/>
<name>A0ACB9VPU6_CHAAC</name>
<sequence length="55" mass="6247">PPLIPLMPPCVTLDLLSDHFSSHSLYLPNPLPITLEMWGYLNNADCEWQVAIIKE</sequence>
<feature type="non-terminal residue" evidence="1">
    <location>
        <position position="1"/>
    </location>
</feature>
<feature type="non-terminal residue" evidence="1">
    <location>
        <position position="55"/>
    </location>
</feature>
<gene>
    <name evidence="1" type="ORF">KUCAC02_019801</name>
</gene>
<organism evidence="1 2">
    <name type="scientific">Chaenocephalus aceratus</name>
    <name type="common">Blackfin icefish</name>
    <name type="synonym">Chaenichthys aceratus</name>
    <dbReference type="NCBI Taxonomy" id="36190"/>
    <lineage>
        <taxon>Eukaryota</taxon>
        <taxon>Metazoa</taxon>
        <taxon>Chordata</taxon>
        <taxon>Craniata</taxon>
        <taxon>Vertebrata</taxon>
        <taxon>Euteleostomi</taxon>
        <taxon>Actinopterygii</taxon>
        <taxon>Neopterygii</taxon>
        <taxon>Teleostei</taxon>
        <taxon>Neoteleostei</taxon>
        <taxon>Acanthomorphata</taxon>
        <taxon>Eupercaria</taxon>
        <taxon>Perciformes</taxon>
        <taxon>Notothenioidei</taxon>
        <taxon>Channichthyidae</taxon>
        <taxon>Chaenocephalus</taxon>
    </lineage>
</organism>